<dbReference type="Proteomes" id="UP001148737">
    <property type="component" value="Unassembled WGS sequence"/>
</dbReference>
<reference evidence="1" key="1">
    <citation type="submission" date="2022-07" db="EMBL/GenBank/DDBJ databases">
        <title>Genome Sequence of Lecanicillium saksenae.</title>
        <authorList>
            <person name="Buettner E."/>
        </authorList>
    </citation>
    <scope>NUCLEOTIDE SEQUENCE</scope>
    <source>
        <strain evidence="1">VT-O1</strain>
    </source>
</reference>
<proteinExistence type="predicted"/>
<protein>
    <submittedName>
        <fullName evidence="1">Uncharacterized protein</fullName>
    </submittedName>
</protein>
<organism evidence="1 2">
    <name type="scientific">Lecanicillium saksenae</name>
    <dbReference type="NCBI Taxonomy" id="468837"/>
    <lineage>
        <taxon>Eukaryota</taxon>
        <taxon>Fungi</taxon>
        <taxon>Dikarya</taxon>
        <taxon>Ascomycota</taxon>
        <taxon>Pezizomycotina</taxon>
        <taxon>Sordariomycetes</taxon>
        <taxon>Hypocreomycetidae</taxon>
        <taxon>Hypocreales</taxon>
        <taxon>Cordycipitaceae</taxon>
        <taxon>Lecanicillium</taxon>
    </lineage>
</organism>
<sequence>MKLNSVIACGLTARAIASPVSSFQIHGRRSPAGGHIKGRAVARSAVISASIALKQKNVKEAEDLVLEISDPDSPKYGQHLTSEEIVDLFAPDKEDIDHVKAWLVASGVSAGSIQLSGSRGWMYFNTTAGQLGDMLHTQYHQYSARDASTIAIGADTYSLPEDISPLVEFLHPATNLAGLHRRNKSTKLKALSPFTDSIDPDSLTTCDVHVTPKCIAAMYGIPKARLAQPGNELAIFSEADDKYAQEDLDQLFASMNTGIPKGTGPIIHNINGGHAPAAPGTAGDESSIDFEVAIPIIYPQKTSLFQMGDDVPGDTYDQFLQLFSGSGCQRNNGTGEMAGDAPPCEKFRRPNVLSVSWGTIETPEPDQVALNKRQCTEWMKFALAGATVFSASGDDGVDQHRCWGPDMDIFGNDQLSACPYITAVGSTYLPKGAKIGDPEVATTSFSSGGGFSFVYPRPAWQEKAVATYLEHYVPNYRSFNTTDGKIPTAPGQGIYNRGGRAYPDISAVGDNGVIIQNGKTVVGGGTSMSAPIVASMFNRINEERISMGKKPLGFINPALYKAQSEGVFTDVVVGDQGQHAQACGTHKGFVASKGWDPVTGLGTPRYGPMLEYFKNL</sequence>
<dbReference type="EMBL" id="JANAKD010001050">
    <property type="protein sequence ID" value="KAJ3484128.1"/>
    <property type="molecule type" value="Genomic_DNA"/>
</dbReference>
<comment type="caution">
    <text evidence="1">The sequence shown here is derived from an EMBL/GenBank/DDBJ whole genome shotgun (WGS) entry which is preliminary data.</text>
</comment>
<gene>
    <name evidence="1" type="ORF">NLG97_g7136</name>
</gene>
<keyword evidence="2" id="KW-1185">Reference proteome</keyword>
<accession>A0ACC1QQ00</accession>
<evidence type="ECO:0000313" key="2">
    <source>
        <dbReference type="Proteomes" id="UP001148737"/>
    </source>
</evidence>
<evidence type="ECO:0000313" key="1">
    <source>
        <dbReference type="EMBL" id="KAJ3484128.1"/>
    </source>
</evidence>
<name>A0ACC1QQ00_9HYPO</name>